<evidence type="ECO:0000256" key="3">
    <source>
        <dbReference type="ARBA" id="ARBA00022468"/>
    </source>
</evidence>
<feature type="domain" description="C2" evidence="12">
    <location>
        <begin position="1"/>
        <end position="106"/>
    </location>
</feature>
<dbReference type="PANTHER" id="PTHR45933:SF12">
    <property type="entry name" value="PROTEIN C2-DOMAIN ABA-RELATED 9"/>
    <property type="match status" value="1"/>
</dbReference>
<dbReference type="Pfam" id="PF00168">
    <property type="entry name" value="C2"/>
    <property type="match status" value="1"/>
</dbReference>
<dbReference type="GO" id="GO:0005886">
    <property type="term" value="C:plasma membrane"/>
    <property type="evidence" value="ECO:0007669"/>
    <property type="project" value="UniProtKB-SubCell"/>
</dbReference>
<evidence type="ECO:0000256" key="6">
    <source>
        <dbReference type="ARBA" id="ARBA00022723"/>
    </source>
</evidence>
<dbReference type="GO" id="GO:0008289">
    <property type="term" value="F:lipid binding"/>
    <property type="evidence" value="ECO:0007669"/>
    <property type="project" value="UniProtKB-KW"/>
</dbReference>
<dbReference type="GO" id="GO:0009738">
    <property type="term" value="P:abscisic acid-activated signaling pathway"/>
    <property type="evidence" value="ECO:0007669"/>
    <property type="project" value="UniProtKB-KW"/>
</dbReference>
<evidence type="ECO:0000256" key="5">
    <source>
        <dbReference type="ARBA" id="ARBA00022682"/>
    </source>
</evidence>
<evidence type="ECO:0000256" key="8">
    <source>
        <dbReference type="ARBA" id="ARBA00023121"/>
    </source>
</evidence>
<keyword evidence="10" id="KW-0539">Nucleus</keyword>
<comment type="similarity">
    <text evidence="11">Belongs to the plant CAR protein family.</text>
</comment>
<keyword evidence="4" id="KW-1003">Cell membrane</keyword>
<comment type="subcellular location">
    <subcellularLocation>
        <location evidence="2">Cell membrane</location>
    </subcellularLocation>
    <subcellularLocation>
        <location evidence="1">Nucleus</location>
    </subcellularLocation>
</comment>
<dbReference type="SUPFAM" id="SSF49562">
    <property type="entry name" value="C2 domain (Calcium/lipid-binding domain, CaLB)"/>
    <property type="match status" value="1"/>
</dbReference>
<proteinExistence type="inferred from homology"/>
<dbReference type="GO" id="GO:0046872">
    <property type="term" value="F:metal ion binding"/>
    <property type="evidence" value="ECO:0007669"/>
    <property type="project" value="UniProtKB-KW"/>
</dbReference>
<name>A0A835MSP4_9ROSI</name>
<dbReference type="InterPro" id="IPR035892">
    <property type="entry name" value="C2_domain_sf"/>
</dbReference>
<evidence type="ECO:0000256" key="4">
    <source>
        <dbReference type="ARBA" id="ARBA00022475"/>
    </source>
</evidence>
<evidence type="ECO:0000256" key="11">
    <source>
        <dbReference type="ARBA" id="ARBA00024037"/>
    </source>
</evidence>
<gene>
    <name evidence="13" type="ORF">SADUNF_Sadunf08G0107600</name>
</gene>
<dbReference type="SMART" id="SM00239">
    <property type="entry name" value="C2"/>
    <property type="match status" value="1"/>
</dbReference>
<dbReference type="GO" id="GO:0005096">
    <property type="term" value="F:GTPase activator activity"/>
    <property type="evidence" value="ECO:0007669"/>
    <property type="project" value="UniProtKB-KW"/>
</dbReference>
<dbReference type="Proteomes" id="UP000657918">
    <property type="component" value="Chromosome 8"/>
</dbReference>
<keyword evidence="6" id="KW-0479">Metal-binding</keyword>
<keyword evidence="8" id="KW-0446">Lipid-binding</keyword>
<evidence type="ECO:0000259" key="12">
    <source>
        <dbReference type="PROSITE" id="PS50004"/>
    </source>
</evidence>
<keyword evidence="3" id="KW-0343">GTPase activation</keyword>
<keyword evidence="7" id="KW-0106">Calcium</keyword>
<evidence type="ECO:0000256" key="1">
    <source>
        <dbReference type="ARBA" id="ARBA00004123"/>
    </source>
</evidence>
<dbReference type="GO" id="GO:0005634">
    <property type="term" value="C:nucleus"/>
    <property type="evidence" value="ECO:0007669"/>
    <property type="project" value="UniProtKB-SubCell"/>
</dbReference>
<dbReference type="Gene3D" id="2.60.40.150">
    <property type="entry name" value="C2 domain"/>
    <property type="match status" value="1"/>
</dbReference>
<evidence type="ECO:0000256" key="7">
    <source>
        <dbReference type="ARBA" id="ARBA00022837"/>
    </source>
</evidence>
<evidence type="ECO:0000313" key="13">
    <source>
        <dbReference type="EMBL" id="KAF9677437.1"/>
    </source>
</evidence>
<reference evidence="13 14" key="1">
    <citation type="submission" date="2020-10" db="EMBL/GenBank/DDBJ databases">
        <title>Plant Genome Project.</title>
        <authorList>
            <person name="Zhang R.-G."/>
        </authorList>
    </citation>
    <scope>NUCLEOTIDE SEQUENCE [LARGE SCALE GENOMIC DNA]</scope>
    <source>
        <strain evidence="13">FAFU-HL-1</strain>
        <tissue evidence="13">Leaf</tissue>
    </source>
</reference>
<keyword evidence="9" id="KW-0472">Membrane</keyword>
<comment type="caution">
    <text evidence="13">The sequence shown here is derived from an EMBL/GenBank/DDBJ whole genome shotgun (WGS) entry which is preliminary data.</text>
</comment>
<dbReference type="AlphaFoldDB" id="A0A835MSP4"/>
<evidence type="ECO:0000256" key="9">
    <source>
        <dbReference type="ARBA" id="ARBA00023136"/>
    </source>
</evidence>
<dbReference type="InterPro" id="IPR044562">
    <property type="entry name" value="CAR1-11"/>
</dbReference>
<accession>A0A835MSP4</accession>
<evidence type="ECO:0000256" key="10">
    <source>
        <dbReference type="ARBA" id="ARBA00023242"/>
    </source>
</evidence>
<protein>
    <recommendedName>
        <fullName evidence="12">C2 domain-containing protein</fullName>
    </recommendedName>
</protein>
<keyword evidence="5" id="KW-0938">Abscisic acid signaling pathway</keyword>
<evidence type="ECO:0000313" key="14">
    <source>
        <dbReference type="Proteomes" id="UP000657918"/>
    </source>
</evidence>
<dbReference type="EMBL" id="JADGMS010000008">
    <property type="protein sequence ID" value="KAF9677437.1"/>
    <property type="molecule type" value="Genomic_DNA"/>
</dbReference>
<keyword evidence="14" id="KW-1185">Reference proteome</keyword>
<dbReference type="OrthoDB" id="73919at2759"/>
<dbReference type="InterPro" id="IPR000008">
    <property type="entry name" value="C2_dom"/>
</dbReference>
<organism evidence="13 14">
    <name type="scientific">Salix dunnii</name>
    <dbReference type="NCBI Taxonomy" id="1413687"/>
    <lineage>
        <taxon>Eukaryota</taxon>
        <taxon>Viridiplantae</taxon>
        <taxon>Streptophyta</taxon>
        <taxon>Embryophyta</taxon>
        <taxon>Tracheophyta</taxon>
        <taxon>Spermatophyta</taxon>
        <taxon>Magnoliopsida</taxon>
        <taxon>eudicotyledons</taxon>
        <taxon>Gunneridae</taxon>
        <taxon>Pentapetalae</taxon>
        <taxon>rosids</taxon>
        <taxon>fabids</taxon>
        <taxon>Malpighiales</taxon>
        <taxon>Salicaceae</taxon>
        <taxon>Saliceae</taxon>
        <taxon>Salix</taxon>
    </lineage>
</organism>
<sequence>MDSFFGLLKIRVKRGINLAVRDLGSICYLCSEITRTLVQKLKTRVVKKNCNPVWNEELTLSITDLNVPINLTVFDKDTFTVDDKMGEASIDIRPYIASLKMGLQNLPKGCVVSRVQPSQNNCLADESCIVWDDGKFLQDMILRLRNVESGEVVIQIEWINLPGCRRLETEGTS</sequence>
<evidence type="ECO:0000256" key="2">
    <source>
        <dbReference type="ARBA" id="ARBA00004236"/>
    </source>
</evidence>
<dbReference type="PANTHER" id="PTHR45933">
    <property type="entry name" value="PROTEIN C2-DOMAIN ABA-RELATED 4"/>
    <property type="match status" value="1"/>
</dbReference>
<dbReference type="PROSITE" id="PS50004">
    <property type="entry name" value="C2"/>
    <property type="match status" value="1"/>
</dbReference>